<sequence length="141" mass="14709">MPTRNAKAQWSGSLKNGKGTVATQSGVLDAAYSFPTRFEDASGTNPEELIAAAHAGCYAMAFSAVLGEEGYDPSQLDARADVTLAEVDGKPTITRVALKVSGKVEGLDAGEFKRIAEDAKNFCPVSRALTGVEITLDVDAA</sequence>
<dbReference type="EMBL" id="NRRL01000004">
    <property type="protein sequence ID" value="MBK1667103.1"/>
    <property type="molecule type" value="Genomic_DNA"/>
</dbReference>
<dbReference type="SUPFAM" id="SSF82784">
    <property type="entry name" value="OsmC-like"/>
    <property type="match status" value="1"/>
</dbReference>
<proteinExistence type="predicted"/>
<accession>A0ABS1DBL6</accession>
<name>A0ABS1DBL6_9PROT</name>
<dbReference type="InterPro" id="IPR015946">
    <property type="entry name" value="KH_dom-like_a/b"/>
</dbReference>
<dbReference type="InterPro" id="IPR052707">
    <property type="entry name" value="OsmC_Ohr_Peroxiredoxin"/>
</dbReference>
<dbReference type="PANTHER" id="PTHR42830">
    <property type="entry name" value="OSMOTICALLY INDUCIBLE FAMILY PROTEIN"/>
    <property type="match status" value="1"/>
</dbReference>
<gene>
    <name evidence="1" type="ORF">CKO28_03465</name>
</gene>
<dbReference type="Gene3D" id="3.30.300.20">
    <property type="match status" value="1"/>
</dbReference>
<dbReference type="InterPro" id="IPR036102">
    <property type="entry name" value="OsmC/Ohrsf"/>
</dbReference>
<evidence type="ECO:0000313" key="2">
    <source>
        <dbReference type="Proteomes" id="UP001296873"/>
    </source>
</evidence>
<evidence type="ECO:0000313" key="1">
    <source>
        <dbReference type="EMBL" id="MBK1667103.1"/>
    </source>
</evidence>
<dbReference type="NCBIfam" id="TIGR03562">
    <property type="entry name" value="osmo_induc_OsmC"/>
    <property type="match status" value="1"/>
</dbReference>
<keyword evidence="2" id="KW-1185">Reference proteome</keyword>
<dbReference type="PANTHER" id="PTHR42830:SF1">
    <property type="entry name" value="OSMOTICALLY INDUCIBLE FAMILY PROTEIN"/>
    <property type="match status" value="1"/>
</dbReference>
<dbReference type="Pfam" id="PF02566">
    <property type="entry name" value="OsmC"/>
    <property type="match status" value="1"/>
</dbReference>
<organism evidence="1 2">
    <name type="scientific">Rhodovibrio sodomensis</name>
    <dbReference type="NCBI Taxonomy" id="1088"/>
    <lineage>
        <taxon>Bacteria</taxon>
        <taxon>Pseudomonadati</taxon>
        <taxon>Pseudomonadota</taxon>
        <taxon>Alphaproteobacteria</taxon>
        <taxon>Rhodospirillales</taxon>
        <taxon>Rhodovibrionaceae</taxon>
        <taxon>Rhodovibrio</taxon>
    </lineage>
</organism>
<protein>
    <submittedName>
        <fullName evidence="1">Peroxiredoxin</fullName>
    </submittedName>
</protein>
<dbReference type="InterPro" id="IPR003718">
    <property type="entry name" value="OsmC/Ohr_fam"/>
</dbReference>
<dbReference type="InterPro" id="IPR019904">
    <property type="entry name" value="Peroxiredoxin_OsmC"/>
</dbReference>
<dbReference type="Proteomes" id="UP001296873">
    <property type="component" value="Unassembled WGS sequence"/>
</dbReference>
<comment type="caution">
    <text evidence="1">The sequence shown here is derived from an EMBL/GenBank/DDBJ whole genome shotgun (WGS) entry which is preliminary data.</text>
</comment>
<reference evidence="1 2" key="1">
    <citation type="journal article" date="2020" name="Microorganisms">
        <title>Osmotic Adaptation and Compatible Solute Biosynthesis of Phototrophic Bacteria as Revealed from Genome Analyses.</title>
        <authorList>
            <person name="Imhoff J.F."/>
            <person name="Rahn T."/>
            <person name="Kunzel S."/>
            <person name="Keller A."/>
            <person name="Neulinger S.C."/>
        </authorList>
    </citation>
    <scope>NUCLEOTIDE SEQUENCE [LARGE SCALE GENOMIC DNA]</scope>
    <source>
        <strain evidence="1 2">DSM 9895</strain>
    </source>
</reference>